<dbReference type="Proteomes" id="UP000646827">
    <property type="component" value="Unassembled WGS sequence"/>
</dbReference>
<name>A0A8H7S5C5_9FUNG</name>
<keyword evidence="2" id="KW-0472">Membrane</keyword>
<dbReference type="OrthoDB" id="2287561at2759"/>
<evidence type="ECO:0000256" key="2">
    <source>
        <dbReference type="SAM" id="Phobius"/>
    </source>
</evidence>
<organism evidence="3 4">
    <name type="scientific">Circinella minor</name>
    <dbReference type="NCBI Taxonomy" id="1195481"/>
    <lineage>
        <taxon>Eukaryota</taxon>
        <taxon>Fungi</taxon>
        <taxon>Fungi incertae sedis</taxon>
        <taxon>Mucoromycota</taxon>
        <taxon>Mucoromycotina</taxon>
        <taxon>Mucoromycetes</taxon>
        <taxon>Mucorales</taxon>
        <taxon>Lichtheimiaceae</taxon>
        <taxon>Circinella</taxon>
    </lineage>
</organism>
<comment type="caution">
    <text evidence="3">The sequence shown here is derived from an EMBL/GenBank/DDBJ whole genome shotgun (WGS) entry which is preliminary data.</text>
</comment>
<feature type="transmembrane region" description="Helical" evidence="2">
    <location>
        <begin position="219"/>
        <end position="238"/>
    </location>
</feature>
<dbReference type="EMBL" id="JAEPRB010000070">
    <property type="protein sequence ID" value="KAG2223015.1"/>
    <property type="molecule type" value="Genomic_DNA"/>
</dbReference>
<keyword evidence="2" id="KW-1133">Transmembrane helix</keyword>
<proteinExistence type="predicted"/>
<reference evidence="3 4" key="1">
    <citation type="submission" date="2020-12" db="EMBL/GenBank/DDBJ databases">
        <title>Metabolic potential, ecology and presence of endohyphal bacteria is reflected in genomic diversity of Mucoromycotina.</title>
        <authorList>
            <person name="Muszewska A."/>
            <person name="Okrasinska A."/>
            <person name="Steczkiewicz K."/>
            <person name="Drgas O."/>
            <person name="Orlowska M."/>
            <person name="Perlinska-Lenart U."/>
            <person name="Aleksandrzak-Piekarczyk T."/>
            <person name="Szatraj K."/>
            <person name="Zielenkiewicz U."/>
            <person name="Pilsyk S."/>
            <person name="Malc E."/>
            <person name="Mieczkowski P."/>
            <person name="Kruszewska J.S."/>
            <person name="Biernat P."/>
            <person name="Pawlowska J."/>
        </authorList>
    </citation>
    <scope>NUCLEOTIDE SEQUENCE [LARGE SCALE GENOMIC DNA]</scope>
    <source>
        <strain evidence="3 4">CBS 142.35</strain>
    </source>
</reference>
<keyword evidence="4" id="KW-1185">Reference proteome</keyword>
<evidence type="ECO:0000313" key="3">
    <source>
        <dbReference type="EMBL" id="KAG2223015.1"/>
    </source>
</evidence>
<evidence type="ECO:0000313" key="4">
    <source>
        <dbReference type="Proteomes" id="UP000646827"/>
    </source>
</evidence>
<feature type="region of interest" description="Disordered" evidence="1">
    <location>
        <begin position="1"/>
        <end position="35"/>
    </location>
</feature>
<evidence type="ECO:0000256" key="1">
    <source>
        <dbReference type="SAM" id="MobiDB-lite"/>
    </source>
</evidence>
<accession>A0A8H7S5C5</accession>
<keyword evidence="2" id="KW-0812">Transmembrane</keyword>
<feature type="compositionally biased region" description="Low complexity" evidence="1">
    <location>
        <begin position="7"/>
        <end position="35"/>
    </location>
</feature>
<gene>
    <name evidence="3" type="ORF">INT45_012314</name>
</gene>
<sequence length="264" mass="29123">MNPTTVNDYINDDNNNDRNNSSSNSSGNGNINHNIANYNNCSSSDYMHDTNNSSNNNDPKPLHPLAAVGYVLMEQKCSLFEIEYKEDPTVMLLYTIAKDALENHIRDHQSIVNTLVDDVATDMHSHLKRILESADNDEPNLKRIRILAKEGASYTKSCLEKYQEDSEADSESSLKLDPSDTMSTPVYLPPSDEPPTRNINVNLCEVNGMKYASAFKEKYLLILHALALVFLAGGSSLGGRYTGVDIVSEGSSFKLDSESASESS</sequence>
<feature type="region of interest" description="Disordered" evidence="1">
    <location>
        <begin position="165"/>
        <end position="194"/>
    </location>
</feature>
<dbReference type="AlphaFoldDB" id="A0A8H7S5C5"/>
<protein>
    <submittedName>
        <fullName evidence="3">Uncharacterized protein</fullName>
    </submittedName>
</protein>